<reference evidence="2 3" key="1">
    <citation type="journal article" date="2018" name="Sci. Rep.">
        <title>Genomic signatures of local adaptation to the degree of environmental predictability in rotifers.</title>
        <authorList>
            <person name="Franch-Gras L."/>
            <person name="Hahn C."/>
            <person name="Garcia-Roger E.M."/>
            <person name="Carmona M.J."/>
            <person name="Serra M."/>
            <person name="Gomez A."/>
        </authorList>
    </citation>
    <scope>NUCLEOTIDE SEQUENCE [LARGE SCALE GENOMIC DNA]</scope>
    <source>
        <strain evidence="2">HYR1</strain>
    </source>
</reference>
<keyword evidence="3" id="KW-1185">Reference proteome</keyword>
<proteinExistence type="predicted"/>
<accession>A0A3M7RWG8</accession>
<comment type="caution">
    <text evidence="2">The sequence shown here is derived from an EMBL/GenBank/DDBJ whole genome shotgun (WGS) entry which is preliminary data.</text>
</comment>
<evidence type="ECO:0000256" key="1">
    <source>
        <dbReference type="SAM" id="SignalP"/>
    </source>
</evidence>
<dbReference type="EMBL" id="REGN01002508">
    <property type="protein sequence ID" value="RNA27685.1"/>
    <property type="molecule type" value="Genomic_DNA"/>
</dbReference>
<protein>
    <submittedName>
        <fullName evidence="2">Uncharacterized protein</fullName>
    </submittedName>
</protein>
<gene>
    <name evidence="2" type="ORF">BpHYR1_043750</name>
</gene>
<name>A0A3M7RWG8_BRAPC</name>
<organism evidence="2 3">
    <name type="scientific">Brachionus plicatilis</name>
    <name type="common">Marine rotifer</name>
    <name type="synonym">Brachionus muelleri</name>
    <dbReference type="NCBI Taxonomy" id="10195"/>
    <lineage>
        <taxon>Eukaryota</taxon>
        <taxon>Metazoa</taxon>
        <taxon>Spiralia</taxon>
        <taxon>Gnathifera</taxon>
        <taxon>Rotifera</taxon>
        <taxon>Eurotatoria</taxon>
        <taxon>Monogononta</taxon>
        <taxon>Pseudotrocha</taxon>
        <taxon>Ploima</taxon>
        <taxon>Brachionidae</taxon>
        <taxon>Brachionus</taxon>
    </lineage>
</organism>
<dbReference type="Proteomes" id="UP000276133">
    <property type="component" value="Unassembled WGS sequence"/>
</dbReference>
<feature type="signal peptide" evidence="1">
    <location>
        <begin position="1"/>
        <end position="15"/>
    </location>
</feature>
<dbReference type="AlphaFoldDB" id="A0A3M7RWG8"/>
<keyword evidence="1" id="KW-0732">Signal</keyword>
<feature type="chain" id="PRO_5018214278" evidence="1">
    <location>
        <begin position="16"/>
        <end position="66"/>
    </location>
</feature>
<evidence type="ECO:0000313" key="2">
    <source>
        <dbReference type="EMBL" id="RNA27685.1"/>
    </source>
</evidence>
<evidence type="ECO:0000313" key="3">
    <source>
        <dbReference type="Proteomes" id="UP000276133"/>
    </source>
</evidence>
<sequence>MEFFFRFLLIVLVSALSVGIRDNISNASPRVSVFTIVDGALRELDADSFILEDIIAVLMQFSLPIW</sequence>